<evidence type="ECO:0000313" key="3">
    <source>
        <dbReference type="EMBL" id="OFW35191.1"/>
    </source>
</evidence>
<dbReference type="Gene3D" id="3.40.350.10">
    <property type="entry name" value="Creatinase/prolidase N-terminal domain"/>
    <property type="match status" value="1"/>
</dbReference>
<dbReference type="Gene3D" id="3.90.230.10">
    <property type="entry name" value="Creatinase/methionine aminopeptidase superfamily"/>
    <property type="match status" value="1"/>
</dbReference>
<reference evidence="3 4" key="1">
    <citation type="journal article" date="2016" name="Nat. Commun.">
        <title>Thousands of microbial genomes shed light on interconnected biogeochemical processes in an aquifer system.</title>
        <authorList>
            <person name="Anantharaman K."/>
            <person name="Brown C.T."/>
            <person name="Hug L.A."/>
            <person name="Sharon I."/>
            <person name="Castelle C.J."/>
            <person name="Probst A.J."/>
            <person name="Thomas B.C."/>
            <person name="Singh A."/>
            <person name="Wilkins M.J."/>
            <person name="Karaoz U."/>
            <person name="Brodie E.L."/>
            <person name="Williams K.H."/>
            <person name="Hubbard S.S."/>
            <person name="Banfield J.F."/>
        </authorList>
    </citation>
    <scope>NUCLEOTIDE SEQUENCE [LARGE SCALE GENOMIC DNA]</scope>
</reference>
<gene>
    <name evidence="3" type="ORF">A2074_01135</name>
</gene>
<dbReference type="InterPro" id="IPR050659">
    <property type="entry name" value="Peptidase_M24B"/>
</dbReference>
<dbReference type="PANTHER" id="PTHR46112:SF3">
    <property type="entry name" value="AMINOPEPTIDASE YPDF"/>
    <property type="match status" value="1"/>
</dbReference>
<dbReference type="SUPFAM" id="SSF55920">
    <property type="entry name" value="Creatinase/aminopeptidase"/>
    <property type="match status" value="1"/>
</dbReference>
<dbReference type="EMBL" id="MELI01000021">
    <property type="protein sequence ID" value="OFW35191.1"/>
    <property type="molecule type" value="Genomic_DNA"/>
</dbReference>
<sequence length="368" mass="40310">MDNGRFGINYFERLNKLRERIRAAEIDVLLVSEPHNIFYLCGCAGGMTGARVRLIVDGEKSTLIIDHRYYDDALKTANADEIVAWTKPSMEEIVALARQNGAKKAGFEATHVTVRQFERMVEEFGEVQLVGVSNLIEPLREVKDEYEIANITAAAALADRAFEHIIDFIKPGTSERDIAIELDYFMLRNGAQKPSFETIVASGVNSAIPHATPSEKRIEPGDFVKLDFGAVIEGYHSDMTRTVVVGEAGVRKREIYEKVKEAQLAALSAVAPEKSGEEIDAAGRHIIEEAGFGEHFTHNLGHGVGLNVHELPALGVGSKGLLKPAMVVTVEPGIYISGFGGVRIEDLVVVTETGNMILTHSTKELLEL</sequence>
<proteinExistence type="predicted"/>
<feature type="domain" description="Peptidase M24" evidence="1">
    <location>
        <begin position="150"/>
        <end position="352"/>
    </location>
</feature>
<evidence type="ECO:0000313" key="4">
    <source>
        <dbReference type="Proteomes" id="UP000178086"/>
    </source>
</evidence>
<dbReference type="InterPro" id="IPR036005">
    <property type="entry name" value="Creatinase/aminopeptidase-like"/>
</dbReference>
<evidence type="ECO:0000259" key="2">
    <source>
        <dbReference type="Pfam" id="PF01321"/>
    </source>
</evidence>
<evidence type="ECO:0000259" key="1">
    <source>
        <dbReference type="Pfam" id="PF00557"/>
    </source>
</evidence>
<dbReference type="InterPro" id="IPR001714">
    <property type="entry name" value="Pept_M24_MAP"/>
</dbReference>
<dbReference type="Pfam" id="PF01321">
    <property type="entry name" value="Creatinase_N"/>
    <property type="match status" value="1"/>
</dbReference>
<dbReference type="Pfam" id="PF00557">
    <property type="entry name" value="Peptidase_M24"/>
    <property type="match status" value="1"/>
</dbReference>
<dbReference type="GO" id="GO:0004177">
    <property type="term" value="F:aminopeptidase activity"/>
    <property type="evidence" value="ECO:0007669"/>
    <property type="project" value="UniProtKB-ARBA"/>
</dbReference>
<dbReference type="CDD" id="cd01092">
    <property type="entry name" value="APP-like"/>
    <property type="match status" value="1"/>
</dbReference>
<evidence type="ECO:0008006" key="5">
    <source>
        <dbReference type="Google" id="ProtNLM"/>
    </source>
</evidence>
<accession>A0A1F2UQE8</accession>
<dbReference type="AlphaFoldDB" id="A0A1F2UQE8"/>
<dbReference type="InterPro" id="IPR000587">
    <property type="entry name" value="Creatinase_N"/>
</dbReference>
<dbReference type="InterPro" id="IPR029149">
    <property type="entry name" value="Creatin/AminoP/Spt16_N"/>
</dbReference>
<dbReference type="PANTHER" id="PTHR46112">
    <property type="entry name" value="AMINOPEPTIDASE"/>
    <property type="match status" value="1"/>
</dbReference>
<dbReference type="InterPro" id="IPR000994">
    <property type="entry name" value="Pept_M24"/>
</dbReference>
<comment type="caution">
    <text evidence="3">The sequence shown here is derived from an EMBL/GenBank/DDBJ whole genome shotgun (WGS) entry which is preliminary data.</text>
</comment>
<dbReference type="PRINTS" id="PR00599">
    <property type="entry name" value="MAPEPTIDASE"/>
</dbReference>
<feature type="domain" description="Creatinase N-terminal" evidence="2">
    <location>
        <begin position="13"/>
        <end position="142"/>
    </location>
</feature>
<dbReference type="GO" id="GO:0008235">
    <property type="term" value="F:metalloexopeptidase activity"/>
    <property type="evidence" value="ECO:0007669"/>
    <property type="project" value="UniProtKB-ARBA"/>
</dbReference>
<protein>
    <recommendedName>
        <fullName evidence="5">Aminopeptidase P family protein</fullName>
    </recommendedName>
</protein>
<organism evidence="3 4">
    <name type="scientific">Candidatus Aquicultor primus</name>
    <dbReference type="NCBI Taxonomy" id="1797195"/>
    <lineage>
        <taxon>Bacteria</taxon>
        <taxon>Bacillati</taxon>
        <taxon>Actinomycetota</taxon>
        <taxon>Candidatus Aquicultoria</taxon>
        <taxon>Candidatus Aquicultorales</taxon>
        <taxon>Candidatus Aquicultoraceae</taxon>
        <taxon>Candidatus Aquicultor</taxon>
    </lineage>
</organism>
<name>A0A1F2UQE8_9ACTN</name>
<dbReference type="Proteomes" id="UP000178086">
    <property type="component" value="Unassembled WGS sequence"/>
</dbReference>
<dbReference type="SUPFAM" id="SSF53092">
    <property type="entry name" value="Creatinase/prolidase N-terminal domain"/>
    <property type="match status" value="1"/>
</dbReference>